<dbReference type="GO" id="GO:0045087">
    <property type="term" value="P:innate immune response"/>
    <property type="evidence" value="ECO:0007669"/>
    <property type="project" value="UniProtKB-KW"/>
</dbReference>
<dbReference type="InterPro" id="IPR017907">
    <property type="entry name" value="Znf_RING_CS"/>
</dbReference>
<evidence type="ECO:0000256" key="3">
    <source>
        <dbReference type="ARBA" id="ARBA00022771"/>
    </source>
</evidence>
<evidence type="ECO:0000256" key="7">
    <source>
        <dbReference type="SAM" id="Coils"/>
    </source>
</evidence>
<organism evidence="10 11">
    <name type="scientific">Silurus asotus</name>
    <name type="common">Amur catfish</name>
    <name type="synonym">Parasilurus asotus</name>
    <dbReference type="NCBI Taxonomy" id="30991"/>
    <lineage>
        <taxon>Eukaryota</taxon>
        <taxon>Metazoa</taxon>
        <taxon>Chordata</taxon>
        <taxon>Craniata</taxon>
        <taxon>Vertebrata</taxon>
        <taxon>Euteleostomi</taxon>
        <taxon>Actinopterygii</taxon>
        <taxon>Neopterygii</taxon>
        <taxon>Teleostei</taxon>
        <taxon>Ostariophysi</taxon>
        <taxon>Siluriformes</taxon>
        <taxon>Siluridae</taxon>
        <taxon>Silurus</taxon>
    </lineage>
</organism>
<dbReference type="InterPro" id="IPR013083">
    <property type="entry name" value="Znf_RING/FYVE/PHD"/>
</dbReference>
<feature type="coiled-coil region" evidence="7">
    <location>
        <begin position="233"/>
        <end position="293"/>
    </location>
</feature>
<evidence type="ECO:0000259" key="8">
    <source>
        <dbReference type="PROSITE" id="PS50089"/>
    </source>
</evidence>
<dbReference type="Gene3D" id="3.30.40.10">
    <property type="entry name" value="Zinc/RING finger domain, C3HC4 (zinc finger)"/>
    <property type="match status" value="1"/>
</dbReference>
<keyword evidence="5" id="KW-0391">Immunity</keyword>
<evidence type="ECO:0000313" key="10">
    <source>
        <dbReference type="EMBL" id="KAI5610072.1"/>
    </source>
</evidence>
<dbReference type="PROSITE" id="PS50089">
    <property type="entry name" value="ZF_RING_2"/>
    <property type="match status" value="1"/>
</dbReference>
<dbReference type="EMBL" id="MU574732">
    <property type="protein sequence ID" value="KAI5610072.1"/>
    <property type="molecule type" value="Genomic_DNA"/>
</dbReference>
<evidence type="ECO:0000313" key="11">
    <source>
        <dbReference type="Proteomes" id="UP001205998"/>
    </source>
</evidence>
<dbReference type="SUPFAM" id="SSF49899">
    <property type="entry name" value="Concanavalin A-like lectins/glucanases"/>
    <property type="match status" value="1"/>
</dbReference>
<protein>
    <submittedName>
        <fullName evidence="10">Tripartite motif-containing protein 16-like</fullName>
    </submittedName>
</protein>
<dbReference type="InterPro" id="IPR001841">
    <property type="entry name" value="Znf_RING"/>
</dbReference>
<accession>A0AAD5A6I2</accession>
<evidence type="ECO:0000256" key="2">
    <source>
        <dbReference type="ARBA" id="ARBA00022723"/>
    </source>
</evidence>
<dbReference type="InterPro" id="IPR013320">
    <property type="entry name" value="ConA-like_dom_sf"/>
</dbReference>
<dbReference type="InterPro" id="IPR051051">
    <property type="entry name" value="E3_ubiq-ligase_TRIM/RNF"/>
</dbReference>
<dbReference type="InterPro" id="IPR003877">
    <property type="entry name" value="SPRY_dom"/>
</dbReference>
<dbReference type="PROSITE" id="PS00518">
    <property type="entry name" value="ZF_RING_1"/>
    <property type="match status" value="1"/>
</dbReference>
<dbReference type="SUPFAM" id="SSF57850">
    <property type="entry name" value="RING/U-box"/>
    <property type="match status" value="1"/>
</dbReference>
<dbReference type="SUPFAM" id="SSF57845">
    <property type="entry name" value="B-box zinc-binding domain"/>
    <property type="match status" value="1"/>
</dbReference>
<dbReference type="PANTHER" id="PTHR25465">
    <property type="entry name" value="B-BOX DOMAIN CONTAINING"/>
    <property type="match status" value="1"/>
</dbReference>
<dbReference type="InterPro" id="IPR043136">
    <property type="entry name" value="B30.2/SPRY_sf"/>
</dbReference>
<comment type="caution">
    <text evidence="10">The sequence shown here is derived from an EMBL/GenBank/DDBJ whole genome shotgun (WGS) entry which is preliminary data.</text>
</comment>
<evidence type="ECO:0000259" key="9">
    <source>
        <dbReference type="PROSITE" id="PS50188"/>
    </source>
</evidence>
<feature type="domain" description="B30.2/SPRY" evidence="9">
    <location>
        <begin position="491"/>
        <end position="677"/>
    </location>
</feature>
<dbReference type="SMART" id="SM00184">
    <property type="entry name" value="RING"/>
    <property type="match status" value="1"/>
</dbReference>
<keyword evidence="1" id="KW-0399">Innate immunity</keyword>
<reference evidence="10" key="1">
    <citation type="submission" date="2018-07" db="EMBL/GenBank/DDBJ databases">
        <title>Comparative genomics of catfishes provides insights into carnivory and benthic adaptation.</title>
        <authorList>
            <person name="Zhang Y."/>
            <person name="Wang D."/>
            <person name="Peng Z."/>
            <person name="Zheng S."/>
            <person name="Shao F."/>
            <person name="Tao W."/>
        </authorList>
    </citation>
    <scope>NUCLEOTIDE SEQUENCE</scope>
    <source>
        <strain evidence="10">Chongqing</strain>
    </source>
</reference>
<evidence type="ECO:0000256" key="6">
    <source>
        <dbReference type="PROSITE-ProRule" id="PRU00175"/>
    </source>
</evidence>
<dbReference type="Pfam" id="PF00622">
    <property type="entry name" value="SPRY"/>
    <property type="match status" value="1"/>
</dbReference>
<evidence type="ECO:0000256" key="1">
    <source>
        <dbReference type="ARBA" id="ARBA00022588"/>
    </source>
</evidence>
<keyword evidence="4" id="KW-0862">Zinc</keyword>
<gene>
    <name evidence="10" type="ORF">C0J50_5425</name>
</gene>
<feature type="domain" description="RING-type" evidence="8">
    <location>
        <begin position="16"/>
        <end position="59"/>
    </location>
</feature>
<evidence type="ECO:0000256" key="5">
    <source>
        <dbReference type="ARBA" id="ARBA00022859"/>
    </source>
</evidence>
<dbReference type="Gene3D" id="2.60.120.920">
    <property type="match status" value="1"/>
</dbReference>
<keyword evidence="11" id="KW-1185">Reference proteome</keyword>
<keyword evidence="2" id="KW-0479">Metal-binding</keyword>
<dbReference type="InterPro" id="IPR001870">
    <property type="entry name" value="B30.2/SPRY"/>
</dbReference>
<sequence>EMAEARVSVNLDEFNCSICLDLLADPVSVPCGHSFCKSCINRQWDGEVLNRVYSCPLCKQHFSPRPILGRNIMLAEMVEKLKKTRVSERTLAGPDDVECDVCIGNKHKAVKSCLVCVASYCQVHFEMHNELNPENTHKSIESRYSLKDRICSVHKKLKDFICYNEEQFYCPECVLQSCADHSTTTVTNKRNQEQFQIEHLQSDVLHRTKLAENSIKDLKKAVNTIKTSAKTTLDQTEKMFAELIRSAERKRSEIRGIIKATEEAEVHRAEKILHFLEQEVTELKERDKKLVQLSNLEDDFLFVKTSMSRFNLATFSDAPQFTINLTPFKEIQNSVSELEKKCKEFCISALSRGSRAVHLCAPSSTPIRHPMILLLLKIRVHHCHFHPFSKIYHHLPFHIPLLKTIPTITSSSPLFPSPTCPLKSAPLNNLSFPGSPSTTSSNSLQNFSFSSISQPTSPSLPLPVIVPTFKVPTRTSTLLHVSFPCRLCRCLSFLLLLLTNSSPISTDFRQLTVNPRMVHEYLQLSEGNRKITYDASNPNYNRESEIFSTFAEALCREALQERCYWEVEWGGQQVYIAMSYIGVFEIYSCDTAHFGFNDKSWSLRCNSSQFTFFHDSCKKVISGPLSRRIGIYLDHRAGTLSFYSITDTMKLLHRVSTFFTEPLYGGFWVFNDSSVKL</sequence>
<dbReference type="AlphaFoldDB" id="A0AAD5A6I2"/>
<dbReference type="PROSITE" id="PS50188">
    <property type="entry name" value="B302_SPRY"/>
    <property type="match status" value="1"/>
</dbReference>
<dbReference type="GO" id="GO:0008270">
    <property type="term" value="F:zinc ion binding"/>
    <property type="evidence" value="ECO:0007669"/>
    <property type="project" value="UniProtKB-KW"/>
</dbReference>
<keyword evidence="7" id="KW-0175">Coiled coil</keyword>
<keyword evidence="3 6" id="KW-0863">Zinc-finger</keyword>
<evidence type="ECO:0000256" key="4">
    <source>
        <dbReference type="ARBA" id="ARBA00022833"/>
    </source>
</evidence>
<dbReference type="Pfam" id="PF15227">
    <property type="entry name" value="zf-C3HC4_4"/>
    <property type="match status" value="1"/>
</dbReference>
<feature type="non-terminal residue" evidence="10">
    <location>
        <position position="677"/>
    </location>
</feature>
<dbReference type="PANTHER" id="PTHR25465:SF5">
    <property type="entry name" value="E3 UBIQUITIN_ISG15 LIGASE TRIM25-RELATED"/>
    <property type="match status" value="1"/>
</dbReference>
<dbReference type="InterPro" id="IPR058030">
    <property type="entry name" value="TRIM8/14/16/25/29/45/65_CC"/>
</dbReference>
<dbReference type="Pfam" id="PF25600">
    <property type="entry name" value="TRIM_CC"/>
    <property type="match status" value="1"/>
</dbReference>
<feature type="non-terminal residue" evidence="10">
    <location>
        <position position="1"/>
    </location>
</feature>
<proteinExistence type="predicted"/>
<dbReference type="Proteomes" id="UP001205998">
    <property type="component" value="Unassembled WGS sequence"/>
</dbReference>
<name>A0AAD5A6I2_SILAS</name>
<dbReference type="Gene3D" id="4.10.830.40">
    <property type="match status" value="1"/>
</dbReference>
<dbReference type="Gene3D" id="3.30.160.60">
    <property type="entry name" value="Classic Zinc Finger"/>
    <property type="match status" value="1"/>
</dbReference>